<evidence type="ECO:0000313" key="4">
    <source>
        <dbReference type="Proteomes" id="UP001165561"/>
    </source>
</evidence>
<name>A0ABT5TXR0_9MICO</name>
<keyword evidence="4" id="KW-1185">Reference proteome</keyword>
<dbReference type="InterPro" id="IPR050834">
    <property type="entry name" value="Glycosyltransf_2"/>
</dbReference>
<organism evidence="3 4">
    <name type="scientific">Georgenia halotolerans</name>
    <dbReference type="NCBI Taxonomy" id="3028317"/>
    <lineage>
        <taxon>Bacteria</taxon>
        <taxon>Bacillati</taxon>
        <taxon>Actinomycetota</taxon>
        <taxon>Actinomycetes</taxon>
        <taxon>Micrococcales</taxon>
        <taxon>Bogoriellaceae</taxon>
        <taxon>Georgenia</taxon>
    </lineage>
</organism>
<dbReference type="Pfam" id="PF13524">
    <property type="entry name" value="Glyco_trans_1_2"/>
    <property type="match status" value="1"/>
</dbReference>
<evidence type="ECO:0000259" key="2">
    <source>
        <dbReference type="Pfam" id="PF13524"/>
    </source>
</evidence>
<dbReference type="InterPro" id="IPR029044">
    <property type="entry name" value="Nucleotide-diphossugar_trans"/>
</dbReference>
<dbReference type="GO" id="GO:0016757">
    <property type="term" value="F:glycosyltransferase activity"/>
    <property type="evidence" value="ECO:0007669"/>
    <property type="project" value="UniProtKB-KW"/>
</dbReference>
<accession>A0ABT5TXR0</accession>
<dbReference type="Gene3D" id="3.90.550.10">
    <property type="entry name" value="Spore Coat Polysaccharide Biosynthesis Protein SpsA, Chain A"/>
    <property type="match status" value="2"/>
</dbReference>
<sequence length="1053" mass="116257">MGSSVKLKKLFRDLPPIAWRDERLNVQRQHINDLRAEVRRLGGTIPAQPAAGTAEVSGSTGQHTRRVSASSLFDAEWYREQYELPADANPARHYVTDGYREGNSPHPLFHELWYRQGAGAKGRAAGPALLHYLDRGRSGAVSPHPTFPQERYLERHPDSAEHPDGPLGHYLAAAGGGLPGLPDPAELRRRAVRVQEEIRATRGYEHLERMRPTFDVAAEQEFLSRMSGHTTEGPLVSVVLPTKDRVRTLPGAIDSVLAQTYQNWELLVVDDGSRDGTDELLRRYAEDPRVKVLRNEQATGVAAARNKALRAAQGELVAYLDSDNTWVPHFLGTMVAFLGSTGDRAGYACSALIERGGQERRSYRAMPFHREALKERNYIDCIVVVHERALLDEVGTFDESLRRNVDWDLLIRLADATDFGFAPFIATEYDLWEEGTDRISTDEPESYRYLVRQRTLVDWEQVAGADRDAELLSVVVGATKSSSAVIETVERVLAVAARPTEVVVVDSRLPEGQAVELLSRFGTEDRVQVRRLPQALPLEVARNVGAAMARGGKLAFLHEHSWCEEGWDAALVAALDDVPVVQPLVLRRSGEVWSAGTAIGPREVPVATYAGFPGTAPEVRGRRPVAAAEALCLAARADAFAAAEGFDPLYVRHHTGVATSLRITGGRPDGALCVGDSVVTLQTEPSTEPKGHGQTLAVDNESREQALLRSLPGLEDPAAGMAGYRLVGLRRTSENDIAPSPLIVHDRPRRPLRWAIKIGTPTVAERHAWGDWHFASALRDELEELGHKVAIDCRQSWYRPTAALDDVALVLQGRGRYRPNPGQVTMNWIISHPADVTLAELDAFDRVLVASETWAARAGRRLRRRPEALLQCTDARRFRPVEPDPDLRHDVVMVGNARGPRPAVAAALDQGIVPTVYGAKWAGLLPEGAWRGMYFPNERLPVLYRSAGVVLNDHWPDMVEHAFISNRLFDLLACEANVVSDHVEGMDEVFGDAVRTFAEPAELKQHVTEILADPEGHRASLREAGRRVREQHTFAARAQTLAEHAAVLVGQRP</sequence>
<feature type="domain" description="Spore protein YkvP/CgeB glycosyl transferase-like" evidence="2">
    <location>
        <begin position="910"/>
        <end position="1042"/>
    </location>
</feature>
<dbReference type="Pfam" id="PF00535">
    <property type="entry name" value="Glycos_transf_2"/>
    <property type="match status" value="2"/>
</dbReference>
<reference evidence="3" key="1">
    <citation type="submission" date="2023-02" db="EMBL/GenBank/DDBJ databases">
        <title>Georgenia sp.10Sc9-8, isolated from a soil sample collected from the Taklamakan desert.</title>
        <authorList>
            <person name="Liu S."/>
        </authorList>
    </citation>
    <scope>NUCLEOTIDE SEQUENCE</scope>
    <source>
        <strain evidence="3">10Sc9-8</strain>
    </source>
</reference>
<feature type="domain" description="Glycosyltransferase 2-like" evidence="1">
    <location>
        <begin position="237"/>
        <end position="381"/>
    </location>
</feature>
<dbReference type="Proteomes" id="UP001165561">
    <property type="component" value="Unassembled WGS sequence"/>
</dbReference>
<dbReference type="PANTHER" id="PTHR43685:SF2">
    <property type="entry name" value="GLYCOSYLTRANSFERASE 2-LIKE DOMAIN-CONTAINING PROTEIN"/>
    <property type="match status" value="1"/>
</dbReference>
<keyword evidence="3" id="KW-0328">Glycosyltransferase</keyword>
<gene>
    <name evidence="3" type="ORF">PU560_10325</name>
</gene>
<evidence type="ECO:0000259" key="1">
    <source>
        <dbReference type="Pfam" id="PF00535"/>
    </source>
</evidence>
<dbReference type="InterPro" id="IPR001173">
    <property type="entry name" value="Glyco_trans_2-like"/>
</dbReference>
<proteinExistence type="predicted"/>
<keyword evidence="3" id="KW-0808">Transferase</keyword>
<dbReference type="InterPro" id="IPR055259">
    <property type="entry name" value="YkvP/CgeB_Glyco_trans-like"/>
</dbReference>
<dbReference type="CDD" id="cd00761">
    <property type="entry name" value="Glyco_tranf_GTA_type"/>
    <property type="match status" value="1"/>
</dbReference>
<comment type="caution">
    <text evidence="3">The sequence shown here is derived from an EMBL/GenBank/DDBJ whole genome shotgun (WGS) entry which is preliminary data.</text>
</comment>
<evidence type="ECO:0000313" key="3">
    <source>
        <dbReference type="EMBL" id="MDD9206858.1"/>
    </source>
</evidence>
<dbReference type="EC" id="2.4.-.-" evidence="3"/>
<dbReference type="PANTHER" id="PTHR43685">
    <property type="entry name" value="GLYCOSYLTRANSFERASE"/>
    <property type="match status" value="1"/>
</dbReference>
<dbReference type="SUPFAM" id="SSF53448">
    <property type="entry name" value="Nucleotide-diphospho-sugar transferases"/>
    <property type="match status" value="2"/>
</dbReference>
<feature type="domain" description="Glycosyltransferase 2-like" evidence="1">
    <location>
        <begin position="473"/>
        <end position="597"/>
    </location>
</feature>
<dbReference type="EMBL" id="JARACI010000992">
    <property type="protein sequence ID" value="MDD9206858.1"/>
    <property type="molecule type" value="Genomic_DNA"/>
</dbReference>
<protein>
    <submittedName>
        <fullName evidence="3">Glycosyltransferase</fullName>
        <ecNumber evidence="3">2.4.-.-</ecNumber>
    </submittedName>
</protein>